<evidence type="ECO:0000256" key="9">
    <source>
        <dbReference type="ARBA" id="ARBA00023136"/>
    </source>
</evidence>
<dbReference type="Proteomes" id="UP000198504">
    <property type="component" value="Unassembled WGS sequence"/>
</dbReference>
<dbReference type="PRINTS" id="PR00123">
    <property type="entry name" value="ATPASEA"/>
</dbReference>
<sequence>MNLLTVLAPLEGFETPGVQSFDFPGLFGIPWLNRILLQAVVSLIIIMAFWLVMSRKRALVPSKGQFIGESAYMFVRNSIGRDVIGHDFKKWVPLLVALFSFVLVNNLWGVFPLTLVPTASHVGWAYGLAGLVWVIYNGIGIRKFGFFGYLKHVTVPPGVPLWMYPLIIPLEFLSNIIVRPATLSLRLFANMFAGHLLVLVFVLGGEYLIVESEPIFNKVAGVVSLLFSLVIFALELFVQSLQAYIFTMLTAQYISSATAEEH</sequence>
<evidence type="ECO:0000256" key="4">
    <source>
        <dbReference type="ARBA" id="ARBA00022547"/>
    </source>
</evidence>
<dbReference type="RefSeq" id="WP_091178728.1">
    <property type="nucleotide sequence ID" value="NZ_FOFA01000003.1"/>
</dbReference>
<dbReference type="InterPro" id="IPR023011">
    <property type="entry name" value="ATP_synth_F0_asu_AS"/>
</dbReference>
<keyword evidence="5 11" id="KW-0812">Transmembrane</keyword>
<dbReference type="Gene3D" id="1.20.120.220">
    <property type="entry name" value="ATP synthase, F0 complex, subunit A"/>
    <property type="match status" value="1"/>
</dbReference>
<comment type="function">
    <text evidence="11 12">Key component of the proton channel; it plays a direct role in the translocation of protons across the membrane.</text>
</comment>
<dbReference type="OrthoDB" id="9809130at2"/>
<dbReference type="AlphaFoldDB" id="A0A1H9EZ74"/>
<dbReference type="GO" id="GO:0045259">
    <property type="term" value="C:proton-transporting ATP synthase complex"/>
    <property type="evidence" value="ECO:0007669"/>
    <property type="project" value="UniProtKB-KW"/>
</dbReference>
<evidence type="ECO:0000313" key="13">
    <source>
        <dbReference type="EMBL" id="SEQ31016.1"/>
    </source>
</evidence>
<dbReference type="PANTHER" id="PTHR11410">
    <property type="entry name" value="ATP SYNTHASE SUBUNIT A"/>
    <property type="match status" value="1"/>
</dbReference>
<dbReference type="CDD" id="cd00310">
    <property type="entry name" value="ATP-synt_Fo_a_6"/>
    <property type="match status" value="1"/>
</dbReference>
<dbReference type="EMBL" id="FOFA01000003">
    <property type="protein sequence ID" value="SEQ31016.1"/>
    <property type="molecule type" value="Genomic_DNA"/>
</dbReference>
<feature type="transmembrane region" description="Helical" evidence="11">
    <location>
        <begin position="91"/>
        <end position="111"/>
    </location>
</feature>
<dbReference type="GO" id="GO:0046933">
    <property type="term" value="F:proton-transporting ATP synthase activity, rotational mechanism"/>
    <property type="evidence" value="ECO:0007669"/>
    <property type="project" value="UniProtKB-UniRule"/>
</dbReference>
<evidence type="ECO:0000256" key="5">
    <source>
        <dbReference type="ARBA" id="ARBA00022692"/>
    </source>
</evidence>
<keyword evidence="9 11" id="KW-0472">Membrane</keyword>
<feature type="transmembrane region" description="Helical" evidence="11">
    <location>
        <begin position="215"/>
        <end position="238"/>
    </location>
</feature>
<dbReference type="InterPro" id="IPR045083">
    <property type="entry name" value="ATP_synth_F0_asu_bact/mt"/>
</dbReference>
<dbReference type="Pfam" id="PF00119">
    <property type="entry name" value="ATP-synt_A"/>
    <property type="match status" value="1"/>
</dbReference>
<dbReference type="NCBIfam" id="TIGR01131">
    <property type="entry name" value="ATP_synt_6_or_A"/>
    <property type="match status" value="1"/>
</dbReference>
<name>A0A1H9EZ74_9ACTN</name>
<dbReference type="GO" id="GO:0005886">
    <property type="term" value="C:plasma membrane"/>
    <property type="evidence" value="ECO:0007669"/>
    <property type="project" value="UniProtKB-SubCell"/>
</dbReference>
<organism evidence="13 14">
    <name type="scientific">Microlunatus flavus</name>
    <dbReference type="NCBI Taxonomy" id="1036181"/>
    <lineage>
        <taxon>Bacteria</taxon>
        <taxon>Bacillati</taxon>
        <taxon>Actinomycetota</taxon>
        <taxon>Actinomycetes</taxon>
        <taxon>Propionibacteriales</taxon>
        <taxon>Propionibacteriaceae</taxon>
        <taxon>Microlunatus</taxon>
    </lineage>
</organism>
<evidence type="ECO:0000256" key="3">
    <source>
        <dbReference type="ARBA" id="ARBA00022448"/>
    </source>
</evidence>
<comment type="similarity">
    <text evidence="2 11 12">Belongs to the ATPase A chain family.</text>
</comment>
<dbReference type="InterPro" id="IPR000568">
    <property type="entry name" value="ATP_synth_F0_asu"/>
</dbReference>
<evidence type="ECO:0000256" key="1">
    <source>
        <dbReference type="ARBA" id="ARBA00004141"/>
    </source>
</evidence>
<dbReference type="SUPFAM" id="SSF81336">
    <property type="entry name" value="F1F0 ATP synthase subunit A"/>
    <property type="match status" value="1"/>
</dbReference>
<accession>A0A1H9EZ74</accession>
<evidence type="ECO:0000313" key="14">
    <source>
        <dbReference type="Proteomes" id="UP000198504"/>
    </source>
</evidence>
<evidence type="ECO:0000256" key="7">
    <source>
        <dbReference type="ARBA" id="ARBA00022989"/>
    </source>
</evidence>
<proteinExistence type="inferred from homology"/>
<feature type="transmembrane region" description="Helical" evidence="11">
    <location>
        <begin position="36"/>
        <end position="53"/>
    </location>
</feature>
<keyword evidence="14" id="KW-1185">Reference proteome</keyword>
<dbReference type="STRING" id="1036181.SAMN05421756_10399"/>
<keyword evidence="8 11" id="KW-0406">Ion transport</keyword>
<feature type="transmembrane region" description="Helical" evidence="11">
    <location>
        <begin position="187"/>
        <end position="209"/>
    </location>
</feature>
<evidence type="ECO:0000256" key="6">
    <source>
        <dbReference type="ARBA" id="ARBA00022781"/>
    </source>
</evidence>
<evidence type="ECO:0000256" key="12">
    <source>
        <dbReference type="RuleBase" id="RU000483"/>
    </source>
</evidence>
<keyword evidence="4 11" id="KW-0138">CF(0)</keyword>
<keyword evidence="11" id="KW-1003">Cell membrane</keyword>
<comment type="subcellular location">
    <subcellularLocation>
        <location evidence="11 12">Cell membrane</location>
        <topology evidence="11 12">Multi-pass membrane protein</topology>
    </subcellularLocation>
    <subcellularLocation>
        <location evidence="1">Membrane</location>
        <topology evidence="1">Multi-pass membrane protein</topology>
    </subcellularLocation>
</comment>
<gene>
    <name evidence="11" type="primary">atpB</name>
    <name evidence="13" type="ORF">SAMN05421756_10399</name>
</gene>
<keyword evidence="3 11" id="KW-0813">Transport</keyword>
<reference evidence="14" key="1">
    <citation type="submission" date="2016-10" db="EMBL/GenBank/DDBJ databases">
        <authorList>
            <person name="Varghese N."/>
            <person name="Submissions S."/>
        </authorList>
    </citation>
    <scope>NUCLEOTIDE SEQUENCE [LARGE SCALE GENOMIC DNA]</scope>
    <source>
        <strain evidence="14">CGMCC 4.6856</strain>
    </source>
</reference>
<keyword evidence="6 11" id="KW-0375">Hydrogen ion transport</keyword>
<dbReference type="PROSITE" id="PS00449">
    <property type="entry name" value="ATPASE_A"/>
    <property type="match status" value="1"/>
</dbReference>
<keyword evidence="10 11" id="KW-0066">ATP synthesis</keyword>
<keyword evidence="7 11" id="KW-1133">Transmembrane helix</keyword>
<dbReference type="HAMAP" id="MF_01393">
    <property type="entry name" value="ATP_synth_a_bact"/>
    <property type="match status" value="1"/>
</dbReference>
<evidence type="ECO:0000256" key="2">
    <source>
        <dbReference type="ARBA" id="ARBA00006810"/>
    </source>
</evidence>
<evidence type="ECO:0000256" key="10">
    <source>
        <dbReference type="ARBA" id="ARBA00023310"/>
    </source>
</evidence>
<evidence type="ECO:0000256" key="8">
    <source>
        <dbReference type="ARBA" id="ARBA00023065"/>
    </source>
</evidence>
<dbReference type="PANTHER" id="PTHR11410:SF0">
    <property type="entry name" value="ATP SYNTHASE SUBUNIT A"/>
    <property type="match status" value="1"/>
</dbReference>
<evidence type="ECO:0000256" key="11">
    <source>
        <dbReference type="HAMAP-Rule" id="MF_01393"/>
    </source>
</evidence>
<protein>
    <recommendedName>
        <fullName evidence="11 12">ATP synthase subunit a</fullName>
    </recommendedName>
    <alternativeName>
        <fullName evidence="11">ATP synthase F0 sector subunit a</fullName>
    </alternativeName>
    <alternativeName>
        <fullName evidence="11">F-ATPase subunit 6</fullName>
    </alternativeName>
</protein>
<dbReference type="InterPro" id="IPR035908">
    <property type="entry name" value="F0_ATP_A_sf"/>
</dbReference>
<feature type="transmembrane region" description="Helical" evidence="11">
    <location>
        <begin position="123"/>
        <end position="141"/>
    </location>
</feature>